<dbReference type="AlphaFoldDB" id="A0AA90NR14"/>
<dbReference type="InterPro" id="IPR036318">
    <property type="entry name" value="FAD-bd_PCMH-like_sf"/>
</dbReference>
<sequence>MDLPAIHTVIAPAEREALPVSGLFVAGGTWVFSEPQLDRTVLVDLMALGWRPVTVRSDGVDVAATATLDELAGFDYPAAWPATGLFGEAAQCLLASFKVLGAATIGGNLALAYPAGAMIAAAVALDAEVLVWRADGTADVVAAADFVRGSGRTVLGPGDLIRSLHFPATALASPTALRKAAMADRSRSGALLIGRTAADGSPRLVVTAATHRPVVLGAGTPWASAGSVIADELFVDDVHGAADWRRAVVGVLAAEIADELGWTS</sequence>
<dbReference type="GO" id="GO:0071949">
    <property type="term" value="F:FAD binding"/>
    <property type="evidence" value="ECO:0007669"/>
    <property type="project" value="InterPro"/>
</dbReference>
<dbReference type="GO" id="GO:0016491">
    <property type="term" value="F:oxidoreductase activity"/>
    <property type="evidence" value="ECO:0007669"/>
    <property type="project" value="InterPro"/>
</dbReference>
<dbReference type="InterPro" id="IPR016169">
    <property type="entry name" value="FAD-bd_PCMH_sub2"/>
</dbReference>
<dbReference type="Proteomes" id="UP001178281">
    <property type="component" value="Unassembled WGS sequence"/>
</dbReference>
<dbReference type="PROSITE" id="PS51387">
    <property type="entry name" value="FAD_PCMH"/>
    <property type="match status" value="1"/>
</dbReference>
<accession>A0AA90NR14</accession>
<reference evidence="2" key="1">
    <citation type="submission" date="2023-08" db="EMBL/GenBank/DDBJ databases">
        <title>The draft genome of Tsukamurella strandjordii strain 050030.</title>
        <authorList>
            <person name="Zhao F."/>
            <person name="Feng Y."/>
            <person name="Zong Z."/>
        </authorList>
    </citation>
    <scope>NUCLEOTIDE SEQUENCE</scope>
    <source>
        <strain evidence="2">050030</strain>
    </source>
</reference>
<dbReference type="InterPro" id="IPR051312">
    <property type="entry name" value="Diverse_Substr_Oxidored"/>
</dbReference>
<dbReference type="InterPro" id="IPR016166">
    <property type="entry name" value="FAD-bd_PCMH"/>
</dbReference>
<dbReference type="RefSeq" id="WP_305111863.1">
    <property type="nucleotide sequence ID" value="NZ_JAUTIX010000005.1"/>
</dbReference>
<gene>
    <name evidence="2" type="ORF">Q7X28_14575</name>
</gene>
<dbReference type="Gene3D" id="3.30.465.10">
    <property type="match status" value="1"/>
</dbReference>
<dbReference type="InterPro" id="IPR002346">
    <property type="entry name" value="Mopterin_DH_FAD-bd"/>
</dbReference>
<proteinExistence type="predicted"/>
<dbReference type="EMBL" id="JAUTIX010000005">
    <property type="protein sequence ID" value="MDP0399154.1"/>
    <property type="molecule type" value="Genomic_DNA"/>
</dbReference>
<evidence type="ECO:0000313" key="3">
    <source>
        <dbReference type="Proteomes" id="UP001178281"/>
    </source>
</evidence>
<feature type="domain" description="FAD-binding PCMH-type" evidence="1">
    <location>
        <begin position="1"/>
        <end position="171"/>
    </location>
</feature>
<dbReference type="PANTHER" id="PTHR42659:SF9">
    <property type="entry name" value="XANTHINE DEHYDROGENASE FAD-BINDING SUBUNIT XDHB-RELATED"/>
    <property type="match status" value="1"/>
</dbReference>
<keyword evidence="3" id="KW-1185">Reference proteome</keyword>
<evidence type="ECO:0000259" key="1">
    <source>
        <dbReference type="PROSITE" id="PS51387"/>
    </source>
</evidence>
<organism evidence="2 3">
    <name type="scientific">Tsukamurella strandjordii</name>
    <dbReference type="NCBI Taxonomy" id="147577"/>
    <lineage>
        <taxon>Bacteria</taxon>
        <taxon>Bacillati</taxon>
        <taxon>Actinomycetota</taxon>
        <taxon>Actinomycetes</taxon>
        <taxon>Mycobacteriales</taxon>
        <taxon>Tsukamurellaceae</taxon>
        <taxon>Tsukamurella</taxon>
    </lineage>
</organism>
<name>A0AA90NR14_9ACTN</name>
<evidence type="ECO:0000313" key="2">
    <source>
        <dbReference type="EMBL" id="MDP0399154.1"/>
    </source>
</evidence>
<comment type="caution">
    <text evidence="2">The sequence shown here is derived from an EMBL/GenBank/DDBJ whole genome shotgun (WGS) entry which is preliminary data.</text>
</comment>
<dbReference type="SUPFAM" id="SSF56176">
    <property type="entry name" value="FAD-binding/transporter-associated domain-like"/>
    <property type="match status" value="1"/>
</dbReference>
<protein>
    <submittedName>
        <fullName evidence="2">FAD binding domain-containing protein</fullName>
    </submittedName>
</protein>
<dbReference type="Pfam" id="PF00941">
    <property type="entry name" value="FAD_binding_5"/>
    <property type="match status" value="1"/>
</dbReference>
<dbReference type="PANTHER" id="PTHR42659">
    <property type="entry name" value="XANTHINE DEHYDROGENASE SUBUNIT C-RELATED"/>
    <property type="match status" value="1"/>
</dbReference>